<dbReference type="EMBL" id="JAUHQB010000002">
    <property type="protein sequence ID" value="MDN4482561.1"/>
    <property type="molecule type" value="Genomic_DNA"/>
</dbReference>
<comment type="caution">
    <text evidence="3">The sequence shown here is derived from an EMBL/GenBank/DDBJ whole genome shotgun (WGS) entry which is preliminary data.</text>
</comment>
<dbReference type="Proteomes" id="UP001172737">
    <property type="component" value="Unassembled WGS sequence"/>
</dbReference>
<feature type="transmembrane region" description="Helical" evidence="1">
    <location>
        <begin position="12"/>
        <end position="33"/>
    </location>
</feature>
<feature type="transmembrane region" description="Helical" evidence="1">
    <location>
        <begin position="74"/>
        <end position="96"/>
    </location>
</feature>
<keyword evidence="1" id="KW-0812">Transmembrane</keyword>
<organism evidence="3 4">
    <name type="scientific">Demequina lignilytica</name>
    <dbReference type="NCBI Taxonomy" id="3051663"/>
    <lineage>
        <taxon>Bacteria</taxon>
        <taxon>Bacillati</taxon>
        <taxon>Actinomycetota</taxon>
        <taxon>Actinomycetes</taxon>
        <taxon>Micrococcales</taxon>
        <taxon>Demequinaceae</taxon>
        <taxon>Demequina</taxon>
    </lineage>
</organism>
<dbReference type="EMBL" id="JAUHPX010000010">
    <property type="protein sequence ID" value="MDN4489164.1"/>
    <property type="molecule type" value="Genomic_DNA"/>
</dbReference>
<accession>A0AAW7M4U2</accession>
<evidence type="ECO:0008006" key="6">
    <source>
        <dbReference type="Google" id="ProtNLM"/>
    </source>
</evidence>
<evidence type="ECO:0000313" key="5">
    <source>
        <dbReference type="Proteomes" id="UP001172756"/>
    </source>
</evidence>
<feature type="transmembrane region" description="Helical" evidence="1">
    <location>
        <begin position="39"/>
        <end position="62"/>
    </location>
</feature>
<gene>
    <name evidence="2" type="ORF">QQ002_03290</name>
    <name evidence="3" type="ORF">QQX10_13400</name>
</gene>
<dbReference type="RefSeq" id="WP_301121741.1">
    <property type="nucleotide sequence ID" value="NZ_JAUHPX010000010.1"/>
</dbReference>
<proteinExistence type="predicted"/>
<evidence type="ECO:0000313" key="2">
    <source>
        <dbReference type="EMBL" id="MDN4482561.1"/>
    </source>
</evidence>
<evidence type="ECO:0000313" key="3">
    <source>
        <dbReference type="EMBL" id="MDN4489164.1"/>
    </source>
</evidence>
<dbReference type="Proteomes" id="UP001172756">
    <property type="component" value="Unassembled WGS sequence"/>
</dbReference>
<keyword evidence="1" id="KW-0472">Membrane</keyword>
<feature type="transmembrane region" description="Helical" evidence="1">
    <location>
        <begin position="102"/>
        <end position="120"/>
    </location>
</feature>
<keyword evidence="1" id="KW-1133">Transmembrane helix</keyword>
<dbReference type="AlphaFoldDB" id="A0AAW7M4U2"/>
<name>A0AAW7M4U2_9MICO</name>
<evidence type="ECO:0000256" key="1">
    <source>
        <dbReference type="SAM" id="Phobius"/>
    </source>
</evidence>
<evidence type="ECO:0000313" key="4">
    <source>
        <dbReference type="Proteomes" id="UP001172737"/>
    </source>
</evidence>
<sequence length="135" mass="13596">MSAESALYRRAIRNSTIALVALAAVGAAVGAAIDGVSGAVAAVVGAAVAALGAISTQVAMLVGHTRSPQALAGIVLFAFLGKMLILIVALLVLQGIDGFNRPIFAVVTITCLVATLAIEIHALRHARVPYVDPGT</sequence>
<protein>
    <recommendedName>
        <fullName evidence="6">ATP synthase protein I</fullName>
    </recommendedName>
</protein>
<keyword evidence="4" id="KW-1185">Reference proteome</keyword>
<reference evidence="3" key="1">
    <citation type="submission" date="2023-06" db="EMBL/GenBank/DDBJ databases">
        <title>Sysu t00039.</title>
        <authorList>
            <person name="Gao L."/>
            <person name="Fang B.-Z."/>
            <person name="Li W.-J."/>
        </authorList>
    </citation>
    <scope>NUCLEOTIDE SEQUENCE</scope>
    <source>
        <strain evidence="3">SYSU T00039</strain>
    </source>
</reference>
<reference evidence="2 5" key="2">
    <citation type="submission" date="2023-06" db="EMBL/GenBank/DDBJ databases">
        <title>SYSU T0a273.</title>
        <authorList>
            <person name="Gao L."/>
            <person name="Fang B.-Z."/>
            <person name="Li W.-J."/>
        </authorList>
    </citation>
    <scope>NUCLEOTIDE SEQUENCE [LARGE SCALE GENOMIC DNA]</scope>
    <source>
        <strain evidence="2 5">SYSU T0a273</strain>
    </source>
</reference>